<dbReference type="PANTHER" id="PTHR37017">
    <property type="entry name" value="AB HYDROLASE-1 DOMAIN-CONTAINING PROTEIN-RELATED"/>
    <property type="match status" value="1"/>
</dbReference>
<evidence type="ECO:0000259" key="1">
    <source>
        <dbReference type="Pfam" id="PF12697"/>
    </source>
</evidence>
<dbReference type="GO" id="GO:0016787">
    <property type="term" value="F:hydrolase activity"/>
    <property type="evidence" value="ECO:0007669"/>
    <property type="project" value="UniProtKB-KW"/>
</dbReference>
<dbReference type="EMBL" id="JAUCMN010000011">
    <property type="protein sequence ID" value="MDM7892822.1"/>
    <property type="molecule type" value="Genomic_DNA"/>
</dbReference>
<protein>
    <submittedName>
        <fullName evidence="2">Alpha/beta hydrolase</fullName>
    </submittedName>
</protein>
<proteinExistence type="predicted"/>
<name>A0ABT7TT91_9MICO</name>
<sequence length="239" mass="24442">MSTTTPTAVLVHGAFADSSSWDAVAAQLTAADVDVVAFANPLRSVRADAGVLQDLVRSLDRPVVLVGHSYGGMVATQAAADLDAVTALVFVGAFVPAPGESAGDLAGRFPGSTLGDTLLPTPLTDGGTEFRIDPTRFHHQFAHDVSASRAAAMAIAQRPVTEAALGEPLSASTAVWSTLPAWSVFGDDDRNIPAAAHRWMAERAAFVGTTELPGASHAIAVSEPDAVAAAVLAAVRHAS</sequence>
<dbReference type="InterPro" id="IPR052897">
    <property type="entry name" value="Sec-Metab_Biosynth_Hydrolase"/>
</dbReference>
<evidence type="ECO:0000313" key="2">
    <source>
        <dbReference type="EMBL" id="MDM7892822.1"/>
    </source>
</evidence>
<gene>
    <name evidence="2" type="ORF">QUG93_14110</name>
</gene>
<reference evidence="2 3" key="1">
    <citation type="submission" date="2023-06" db="EMBL/GenBank/DDBJ databases">
        <authorList>
            <person name="Feng G."/>
            <person name="Li J."/>
            <person name="Zhu H."/>
        </authorList>
    </citation>
    <scope>NUCLEOTIDE SEQUENCE [LARGE SCALE GENOMIC DNA]</scope>
    <source>
        <strain evidence="2 3">RHCKG28</strain>
    </source>
</reference>
<dbReference type="RefSeq" id="WP_289474822.1">
    <property type="nucleotide sequence ID" value="NZ_JAUCMN010000011.1"/>
</dbReference>
<organism evidence="2 3">
    <name type="scientific">Curtobacterium caseinilyticum</name>
    <dbReference type="NCBI Taxonomy" id="3055137"/>
    <lineage>
        <taxon>Bacteria</taxon>
        <taxon>Bacillati</taxon>
        <taxon>Actinomycetota</taxon>
        <taxon>Actinomycetes</taxon>
        <taxon>Micrococcales</taxon>
        <taxon>Microbacteriaceae</taxon>
        <taxon>Curtobacterium</taxon>
    </lineage>
</organism>
<accession>A0ABT7TT91</accession>
<dbReference type="InterPro" id="IPR029058">
    <property type="entry name" value="AB_hydrolase_fold"/>
</dbReference>
<evidence type="ECO:0000313" key="3">
    <source>
        <dbReference type="Proteomes" id="UP001236404"/>
    </source>
</evidence>
<dbReference type="Proteomes" id="UP001236404">
    <property type="component" value="Unassembled WGS sequence"/>
</dbReference>
<keyword evidence="2" id="KW-0378">Hydrolase</keyword>
<feature type="domain" description="AB hydrolase-1" evidence="1">
    <location>
        <begin position="9"/>
        <end position="230"/>
    </location>
</feature>
<dbReference type="Gene3D" id="3.40.50.1820">
    <property type="entry name" value="alpha/beta hydrolase"/>
    <property type="match status" value="1"/>
</dbReference>
<dbReference type="InterPro" id="IPR000073">
    <property type="entry name" value="AB_hydrolase_1"/>
</dbReference>
<comment type="caution">
    <text evidence="2">The sequence shown here is derived from an EMBL/GenBank/DDBJ whole genome shotgun (WGS) entry which is preliminary data.</text>
</comment>
<dbReference type="PANTHER" id="PTHR37017:SF11">
    <property type="entry name" value="ESTERASE_LIPASE_THIOESTERASE DOMAIN-CONTAINING PROTEIN"/>
    <property type="match status" value="1"/>
</dbReference>
<dbReference type="Pfam" id="PF12697">
    <property type="entry name" value="Abhydrolase_6"/>
    <property type="match status" value="1"/>
</dbReference>
<keyword evidence="3" id="KW-1185">Reference proteome</keyword>
<dbReference type="SUPFAM" id="SSF53474">
    <property type="entry name" value="alpha/beta-Hydrolases"/>
    <property type="match status" value="1"/>
</dbReference>